<dbReference type="EMBL" id="JAXIOK010000022">
    <property type="protein sequence ID" value="KAK4744857.1"/>
    <property type="molecule type" value="Genomic_DNA"/>
</dbReference>
<dbReference type="InterPro" id="IPR018040">
    <property type="entry name" value="Pectinesterase_Tyr_AS"/>
</dbReference>
<dbReference type="Pfam" id="PF01095">
    <property type="entry name" value="Pectinesterase"/>
    <property type="match status" value="1"/>
</dbReference>
<dbReference type="GO" id="GO:0004857">
    <property type="term" value="F:enzyme inhibitor activity"/>
    <property type="evidence" value="ECO:0007669"/>
    <property type="project" value="InterPro"/>
</dbReference>
<comment type="pathway">
    <text evidence="1 6">Glycan metabolism; pectin degradation; 2-dehydro-3-deoxy-D-gluconate from pectin: step 1/5.</text>
</comment>
<evidence type="ECO:0000256" key="5">
    <source>
        <dbReference type="ARBA" id="ARBA00023085"/>
    </source>
</evidence>
<keyword evidence="9" id="KW-1185">Reference proteome</keyword>
<comment type="similarity">
    <text evidence="2">In the N-terminal section; belongs to the PMEI family.</text>
</comment>
<dbReference type="Pfam" id="PF04043">
    <property type="entry name" value="PMEI"/>
    <property type="match status" value="1"/>
</dbReference>
<dbReference type="SUPFAM" id="SSF51126">
    <property type="entry name" value="Pectin lyase-like"/>
    <property type="match status" value="1"/>
</dbReference>
<dbReference type="CDD" id="cd15798">
    <property type="entry name" value="PMEI-like_3"/>
    <property type="match status" value="1"/>
</dbReference>
<comment type="catalytic activity">
    <reaction evidence="6">
        <text>[(1-&gt;4)-alpha-D-galacturonosyl methyl ester](n) + n H2O = [(1-&gt;4)-alpha-D-galacturonosyl](n) + n methanol + n H(+)</text>
        <dbReference type="Rhea" id="RHEA:22380"/>
        <dbReference type="Rhea" id="RHEA-COMP:14570"/>
        <dbReference type="Rhea" id="RHEA-COMP:14573"/>
        <dbReference type="ChEBI" id="CHEBI:15377"/>
        <dbReference type="ChEBI" id="CHEBI:15378"/>
        <dbReference type="ChEBI" id="CHEBI:17790"/>
        <dbReference type="ChEBI" id="CHEBI:140522"/>
        <dbReference type="ChEBI" id="CHEBI:140523"/>
        <dbReference type="EC" id="3.1.1.11"/>
    </reaction>
</comment>
<evidence type="ECO:0000259" key="7">
    <source>
        <dbReference type="SMART" id="SM00856"/>
    </source>
</evidence>
<dbReference type="AlphaFoldDB" id="A0AAN7GRJ3"/>
<organism evidence="8 9">
    <name type="scientific">Trapa incisa</name>
    <dbReference type="NCBI Taxonomy" id="236973"/>
    <lineage>
        <taxon>Eukaryota</taxon>
        <taxon>Viridiplantae</taxon>
        <taxon>Streptophyta</taxon>
        <taxon>Embryophyta</taxon>
        <taxon>Tracheophyta</taxon>
        <taxon>Spermatophyta</taxon>
        <taxon>Magnoliopsida</taxon>
        <taxon>eudicotyledons</taxon>
        <taxon>Gunneridae</taxon>
        <taxon>Pentapetalae</taxon>
        <taxon>rosids</taxon>
        <taxon>malvids</taxon>
        <taxon>Myrtales</taxon>
        <taxon>Lythraceae</taxon>
        <taxon>Trapa</taxon>
    </lineage>
</organism>
<evidence type="ECO:0000256" key="4">
    <source>
        <dbReference type="ARBA" id="ARBA00022801"/>
    </source>
</evidence>
<dbReference type="Proteomes" id="UP001345219">
    <property type="component" value="Chromosome 9"/>
</dbReference>
<dbReference type="GO" id="GO:0045490">
    <property type="term" value="P:pectin catabolic process"/>
    <property type="evidence" value="ECO:0007669"/>
    <property type="project" value="UniProtKB-UniRule"/>
</dbReference>
<dbReference type="PANTHER" id="PTHR31707">
    <property type="entry name" value="PECTINESTERASE"/>
    <property type="match status" value="1"/>
</dbReference>
<dbReference type="Gene3D" id="2.160.20.10">
    <property type="entry name" value="Single-stranded right-handed beta-helix, Pectin lyase-like"/>
    <property type="match status" value="1"/>
</dbReference>
<dbReference type="InterPro" id="IPR006501">
    <property type="entry name" value="Pectinesterase_inhib_dom"/>
</dbReference>
<dbReference type="PROSITE" id="PS00800">
    <property type="entry name" value="PECTINESTERASE_1"/>
    <property type="match status" value="1"/>
</dbReference>
<dbReference type="InterPro" id="IPR000070">
    <property type="entry name" value="Pectinesterase_cat"/>
</dbReference>
<comment type="subcellular location">
    <subcellularLocation>
        <location evidence="6">Secreted</location>
        <location evidence="6">Cell wall</location>
    </subcellularLocation>
</comment>
<evidence type="ECO:0000256" key="3">
    <source>
        <dbReference type="ARBA" id="ARBA00007786"/>
    </source>
</evidence>
<dbReference type="SMART" id="SM00856">
    <property type="entry name" value="PMEI"/>
    <property type="match status" value="1"/>
</dbReference>
<evidence type="ECO:0000313" key="9">
    <source>
        <dbReference type="Proteomes" id="UP001345219"/>
    </source>
</evidence>
<name>A0AAN7GRJ3_9MYRT</name>
<protein>
    <recommendedName>
        <fullName evidence="6">Pectinesterase</fullName>
        <ecNumber evidence="6">3.1.1.11</ecNumber>
    </recommendedName>
</protein>
<dbReference type="SUPFAM" id="SSF101148">
    <property type="entry name" value="Plant invertase/pectin methylesterase inhibitor"/>
    <property type="match status" value="1"/>
</dbReference>
<gene>
    <name evidence="8" type="ORF">SAY87_011169</name>
</gene>
<keyword evidence="5 6" id="KW-0063">Aspartyl esterase</keyword>
<comment type="function">
    <text evidence="6">Acts in the modification of cell walls via demethylesterification of cell wall pectin.</text>
</comment>
<comment type="caution">
    <text evidence="8">The sequence shown here is derived from an EMBL/GenBank/DDBJ whole genome shotgun (WGS) entry which is preliminary data.</text>
</comment>
<dbReference type="NCBIfam" id="TIGR01614">
    <property type="entry name" value="PME_inhib"/>
    <property type="match status" value="1"/>
</dbReference>
<keyword evidence="4 6" id="KW-0378">Hydrolase</keyword>
<comment type="similarity">
    <text evidence="3">In the C-terminal section; belongs to the pectinesterase family.</text>
</comment>
<reference evidence="8 9" key="1">
    <citation type="journal article" date="2023" name="Hortic Res">
        <title>Pangenome of water caltrop reveals structural variations and asymmetric subgenome divergence after allopolyploidization.</title>
        <authorList>
            <person name="Zhang X."/>
            <person name="Chen Y."/>
            <person name="Wang L."/>
            <person name="Yuan Y."/>
            <person name="Fang M."/>
            <person name="Shi L."/>
            <person name="Lu R."/>
            <person name="Comes H.P."/>
            <person name="Ma Y."/>
            <person name="Chen Y."/>
            <person name="Huang G."/>
            <person name="Zhou Y."/>
            <person name="Zheng Z."/>
            <person name="Qiu Y."/>
        </authorList>
    </citation>
    <scope>NUCLEOTIDE SEQUENCE [LARGE SCALE GENOMIC DNA]</scope>
    <source>
        <tissue evidence="8">Roots</tissue>
    </source>
</reference>
<keyword evidence="6" id="KW-0961">Cell wall biogenesis/degradation</keyword>
<dbReference type="InterPro" id="IPR012334">
    <property type="entry name" value="Pectin_lyas_fold"/>
</dbReference>
<dbReference type="InterPro" id="IPR035513">
    <property type="entry name" value="Invertase/methylesterase_inhib"/>
</dbReference>
<proteinExistence type="inferred from homology"/>
<accession>A0AAN7GRJ3</accession>
<feature type="domain" description="Pectinesterase inhibitor" evidence="7">
    <location>
        <begin position="57"/>
        <end position="203"/>
    </location>
</feature>
<dbReference type="EC" id="3.1.1.11" evidence="6"/>
<dbReference type="InterPro" id="IPR011050">
    <property type="entry name" value="Pectin_lyase_fold/virulence"/>
</dbReference>
<dbReference type="GO" id="GO:0030599">
    <property type="term" value="F:pectinesterase activity"/>
    <property type="evidence" value="ECO:0007669"/>
    <property type="project" value="UniProtKB-UniRule"/>
</dbReference>
<keyword evidence="6" id="KW-0964">Secreted</keyword>
<evidence type="ECO:0000256" key="1">
    <source>
        <dbReference type="ARBA" id="ARBA00005184"/>
    </source>
</evidence>
<sequence length="330" mass="35798">METTDYANIPTQELLSPSLSNNTSNSGGFSHTMKAIHQKLVVLLMSPLLLSFGVLGYSQTEIKSWCAQTPHPKPCEYFLGHKLKGTRIKGKSDFRMIALQLALNRAENAHSATYSYGHKCRDEKEKAAWTDCLELYKYTISRLNYTAHPSHKCTEEDAQTWLSAALTNLETCRTGFVELGVTDHIIPLMSNNVSDLISNTLALNDVPYKPPSAAGGFPTWVKPGDRKLLQASSPASQANVVVAQDGSGNYKTISEAVSAASKRSSSGRYVIYIKAGTYKENVQVGSSLKNIMFVGDGIGKTIVTGSRSVGGGSTTFNSATVGKSRTHDYN</sequence>
<evidence type="ECO:0000256" key="2">
    <source>
        <dbReference type="ARBA" id="ARBA00006027"/>
    </source>
</evidence>
<keyword evidence="6" id="KW-0134">Cell wall</keyword>
<dbReference type="Gene3D" id="1.20.140.40">
    <property type="entry name" value="Invertase/pectin methylesterase inhibitor family protein"/>
    <property type="match status" value="1"/>
</dbReference>
<dbReference type="GO" id="GO:0042545">
    <property type="term" value="P:cell wall modification"/>
    <property type="evidence" value="ECO:0007669"/>
    <property type="project" value="UniProtKB-UniRule"/>
</dbReference>
<evidence type="ECO:0000256" key="6">
    <source>
        <dbReference type="RuleBase" id="RU000589"/>
    </source>
</evidence>
<evidence type="ECO:0000313" key="8">
    <source>
        <dbReference type="EMBL" id="KAK4744857.1"/>
    </source>
</evidence>